<name>A0A6A3CBF5_HIBSY</name>
<comment type="caution">
    <text evidence="7">The sequence shown here is derived from an EMBL/GenBank/DDBJ whole genome shotgun (WGS) entry which is preliminary data.</text>
</comment>
<feature type="domain" description="Fungal lipase-type" evidence="6">
    <location>
        <begin position="146"/>
        <end position="187"/>
    </location>
</feature>
<dbReference type="PANTHER" id="PTHR31828">
    <property type="entry name" value="PHOSPHOLIPASE A1-IIGAMMA"/>
    <property type="match status" value="1"/>
</dbReference>
<dbReference type="AlphaFoldDB" id="A0A6A3CBF5"/>
<dbReference type="InterPro" id="IPR002921">
    <property type="entry name" value="Fungal_lipase-type"/>
</dbReference>
<dbReference type="InterPro" id="IPR033556">
    <property type="entry name" value="PLA"/>
</dbReference>
<evidence type="ECO:0000256" key="4">
    <source>
        <dbReference type="ARBA" id="ARBA00023098"/>
    </source>
</evidence>
<dbReference type="PANTHER" id="PTHR31828:SF13">
    <property type="entry name" value="PHOSPHOLIPASE A1"/>
    <property type="match status" value="1"/>
</dbReference>
<dbReference type="GO" id="GO:0008970">
    <property type="term" value="F:phospholipase A1 activity"/>
    <property type="evidence" value="ECO:0007669"/>
    <property type="project" value="UniProtKB-UniRule"/>
</dbReference>
<dbReference type="GO" id="GO:0016042">
    <property type="term" value="P:lipid catabolic process"/>
    <property type="evidence" value="ECO:0007669"/>
    <property type="project" value="UniProtKB-UniRule"/>
</dbReference>
<organism evidence="7 8">
    <name type="scientific">Hibiscus syriacus</name>
    <name type="common">Rose of Sharon</name>
    <dbReference type="NCBI Taxonomy" id="106335"/>
    <lineage>
        <taxon>Eukaryota</taxon>
        <taxon>Viridiplantae</taxon>
        <taxon>Streptophyta</taxon>
        <taxon>Embryophyta</taxon>
        <taxon>Tracheophyta</taxon>
        <taxon>Spermatophyta</taxon>
        <taxon>Magnoliopsida</taxon>
        <taxon>eudicotyledons</taxon>
        <taxon>Gunneridae</taxon>
        <taxon>Pentapetalae</taxon>
        <taxon>rosids</taxon>
        <taxon>malvids</taxon>
        <taxon>Malvales</taxon>
        <taxon>Malvaceae</taxon>
        <taxon>Malvoideae</taxon>
        <taxon>Hibiscus</taxon>
    </lineage>
</organism>
<evidence type="ECO:0000256" key="1">
    <source>
        <dbReference type="ARBA" id="ARBA00010701"/>
    </source>
</evidence>
<dbReference type="InterPro" id="IPR029058">
    <property type="entry name" value="AB_hydrolase_fold"/>
</dbReference>
<evidence type="ECO:0000313" key="7">
    <source>
        <dbReference type="EMBL" id="KAE8726605.1"/>
    </source>
</evidence>
<keyword evidence="4 5" id="KW-0443">Lipid metabolism</keyword>
<dbReference type="SUPFAM" id="SSF53474">
    <property type="entry name" value="alpha/beta-Hydrolases"/>
    <property type="match status" value="1"/>
</dbReference>
<sequence>MAIASRWRELSGRNNWEGLLHPLDIDLRRYLIHYCQRAGAAGDAFNGTRASKGYAHSLYPADEFFARVGLETGNSYHYKVVRFIYAATAADERILDMSQWPPTKEKLFWEGGIFSCMLVFTTSIQSPLQIPLMPKPAPGNRFVKCCMQQLVSMYQNEEVSITVTGHSLGGALATLNAMDIAHNGFNKPAGNPNKAAFMLPFLPGIYFHVGQELGTDTTKSSYLKWNICPHNLEAYQHAISGQQENGEFKLEEELEFDNAIINKNTDGLLDVFKIPDNCWTKEMFKNMVQADDGHWKFNNVAFVPDPQPA</sequence>
<proteinExistence type="inferred from homology"/>
<evidence type="ECO:0000313" key="8">
    <source>
        <dbReference type="Proteomes" id="UP000436088"/>
    </source>
</evidence>
<reference evidence="7" key="1">
    <citation type="submission" date="2019-09" db="EMBL/GenBank/DDBJ databases">
        <title>Draft genome information of white flower Hibiscus syriacus.</title>
        <authorList>
            <person name="Kim Y.-M."/>
        </authorList>
    </citation>
    <scope>NUCLEOTIDE SEQUENCE [LARGE SCALE GENOMIC DNA]</scope>
    <source>
        <strain evidence="7">YM2019G1</strain>
    </source>
</reference>
<dbReference type="EMBL" id="VEPZ02000351">
    <property type="protein sequence ID" value="KAE8726605.1"/>
    <property type="molecule type" value="Genomic_DNA"/>
</dbReference>
<evidence type="ECO:0000256" key="5">
    <source>
        <dbReference type="RuleBase" id="RU367093"/>
    </source>
</evidence>
<gene>
    <name evidence="7" type="ORF">F3Y22_tig00006570pilonHSYRG00015</name>
</gene>
<comment type="function">
    <text evidence="5">Acylhydrolase that catalyzes the hydrolysis of phospholipids at the sn-1 position.</text>
</comment>
<dbReference type="EC" id="3.1.1.-" evidence="5"/>
<keyword evidence="3 5" id="KW-0442">Lipid degradation</keyword>
<dbReference type="Proteomes" id="UP000436088">
    <property type="component" value="Unassembled WGS sequence"/>
</dbReference>
<keyword evidence="8" id="KW-1185">Reference proteome</keyword>
<evidence type="ECO:0000259" key="6">
    <source>
        <dbReference type="Pfam" id="PF01764"/>
    </source>
</evidence>
<protein>
    <recommendedName>
        <fullName evidence="5">Phospholipase A1</fullName>
        <ecNumber evidence="5">3.1.1.-</ecNumber>
    </recommendedName>
</protein>
<comment type="similarity">
    <text evidence="1 5">Belongs to the AB hydrolase superfamily. Lipase family.</text>
</comment>
<evidence type="ECO:0000256" key="3">
    <source>
        <dbReference type="ARBA" id="ARBA00022963"/>
    </source>
</evidence>
<evidence type="ECO:0000256" key="2">
    <source>
        <dbReference type="ARBA" id="ARBA00022801"/>
    </source>
</evidence>
<keyword evidence="2 5" id="KW-0378">Hydrolase</keyword>
<accession>A0A6A3CBF5</accession>
<dbReference type="Gene3D" id="3.40.50.1820">
    <property type="entry name" value="alpha/beta hydrolase"/>
    <property type="match status" value="3"/>
</dbReference>
<dbReference type="Pfam" id="PF01764">
    <property type="entry name" value="Lipase_3"/>
    <property type="match status" value="1"/>
</dbReference>